<feature type="non-terminal residue" evidence="1">
    <location>
        <position position="1"/>
    </location>
</feature>
<organism evidence="1 2">
    <name type="scientific">Spiromyces aspiralis</name>
    <dbReference type="NCBI Taxonomy" id="68401"/>
    <lineage>
        <taxon>Eukaryota</taxon>
        <taxon>Fungi</taxon>
        <taxon>Fungi incertae sedis</taxon>
        <taxon>Zoopagomycota</taxon>
        <taxon>Kickxellomycotina</taxon>
        <taxon>Kickxellomycetes</taxon>
        <taxon>Kickxellales</taxon>
        <taxon>Kickxellaceae</taxon>
        <taxon>Spiromyces</taxon>
    </lineage>
</organism>
<accession>A0ACC1HFJ7</accession>
<evidence type="ECO:0000313" key="1">
    <source>
        <dbReference type="EMBL" id="KAJ1673114.1"/>
    </source>
</evidence>
<sequence length="394" mass="43750">AGRGADAIRLYRSRLQSESERLVEQLYPQEFPKSITGFAFSDVPFQKALHASIRALGFDAYKKLLVSQFHRVSLILDHCALVRKLAGQTMDDVERATKAAADEGSGGRGEGATATVARILKEQRASVQHEFGSTMEELSDMFHARCAKLLSHRADQNAHLGMTGFAQIYSVSQMFTQRLRRSNTKMGYGLKSIIVSQNEQWVQADVPVDFQAMVNNIVEGKQEQWEGRHLTTASMSATAATKEQQDSLLYVGGTGYPVVGCSLMLIKIVIEYLECARTIESLVVDVVQRLTDVLKVFNSRTCQVILGAGAMQSAGLKNISAKHIALASQALGLVIRLIPYVQSAMQHTLSRSQFVLLEQFDKAENDYREHQVELFQKLVTIMAERANVHCHSLE</sequence>
<comment type="caution">
    <text evidence="1">The sequence shown here is derived from an EMBL/GenBank/DDBJ whole genome shotgun (WGS) entry which is preliminary data.</text>
</comment>
<proteinExistence type="predicted"/>
<keyword evidence="2" id="KW-1185">Reference proteome</keyword>
<evidence type="ECO:0000313" key="2">
    <source>
        <dbReference type="Proteomes" id="UP001145114"/>
    </source>
</evidence>
<protein>
    <submittedName>
        <fullName evidence="1">Uncharacterized protein</fullName>
    </submittedName>
</protein>
<name>A0ACC1HFJ7_9FUNG</name>
<reference evidence="1" key="1">
    <citation type="submission" date="2022-06" db="EMBL/GenBank/DDBJ databases">
        <title>Phylogenomic reconstructions and comparative analyses of Kickxellomycotina fungi.</title>
        <authorList>
            <person name="Reynolds N.K."/>
            <person name="Stajich J.E."/>
            <person name="Barry K."/>
            <person name="Grigoriev I.V."/>
            <person name="Crous P."/>
            <person name="Smith M.E."/>
        </authorList>
    </citation>
    <scope>NUCLEOTIDE SEQUENCE</scope>
    <source>
        <strain evidence="1">RSA 2271</strain>
    </source>
</reference>
<dbReference type="EMBL" id="JAMZIH010007367">
    <property type="protein sequence ID" value="KAJ1673114.1"/>
    <property type="molecule type" value="Genomic_DNA"/>
</dbReference>
<dbReference type="Proteomes" id="UP001145114">
    <property type="component" value="Unassembled WGS sequence"/>
</dbReference>
<gene>
    <name evidence="1" type="ORF">EV182_005861</name>
</gene>
<feature type="non-terminal residue" evidence="1">
    <location>
        <position position="394"/>
    </location>
</feature>